<dbReference type="Gene3D" id="2.40.160.20">
    <property type="match status" value="1"/>
</dbReference>
<gene>
    <name evidence="4" type="ORF">CYPRO_1154</name>
</gene>
<dbReference type="SUPFAM" id="SSF57997">
    <property type="entry name" value="Tropomyosin"/>
    <property type="match status" value="1"/>
</dbReference>
<evidence type="ECO:0000256" key="1">
    <source>
        <dbReference type="ARBA" id="ARBA00022729"/>
    </source>
</evidence>
<dbReference type="InterPro" id="IPR027385">
    <property type="entry name" value="Beta-barrel_OMP"/>
</dbReference>
<protein>
    <submittedName>
        <fullName evidence="4">Sporulation related domain-containing protein</fullName>
    </submittedName>
</protein>
<keyword evidence="2" id="KW-0175">Coiled coil</keyword>
<evidence type="ECO:0000313" key="4">
    <source>
        <dbReference type="EMBL" id="AXJ00418.1"/>
    </source>
</evidence>
<dbReference type="SUPFAM" id="SSF56925">
    <property type="entry name" value="OMPA-like"/>
    <property type="match status" value="1"/>
</dbReference>
<feature type="domain" description="Outer membrane protein beta-barrel" evidence="3">
    <location>
        <begin position="5"/>
        <end position="170"/>
    </location>
</feature>
<dbReference type="Proteomes" id="UP000254808">
    <property type="component" value="Chromosome"/>
</dbReference>
<keyword evidence="1" id="KW-0732">Signal</keyword>
<dbReference type="EMBL" id="CP027806">
    <property type="protein sequence ID" value="AXJ00418.1"/>
    <property type="molecule type" value="Genomic_DNA"/>
</dbReference>
<reference evidence="4 5" key="1">
    <citation type="submission" date="2018-03" db="EMBL/GenBank/DDBJ databases">
        <title>Phenotypic and genomic properties of Cyclonatronum proteinivorum gen. nov., sp. nov., a haloalkaliphilic bacteroidete from soda lakes possessing Na+-translocating rhodopsin.</title>
        <authorList>
            <person name="Toshchakov S.V."/>
            <person name="Korzhenkov A."/>
            <person name="Samarov N.I."/>
            <person name="Kublanov I.V."/>
            <person name="Muntyan M.S."/>
            <person name="Sorokin D.Y."/>
        </authorList>
    </citation>
    <scope>NUCLEOTIDE SEQUENCE [LARGE SCALE GENOMIC DNA]</scope>
    <source>
        <strain evidence="4 5">Omega</strain>
    </source>
</reference>
<accession>A0A345UIW6</accession>
<dbReference type="InterPro" id="IPR011250">
    <property type="entry name" value="OMP/PagP_B-barrel"/>
</dbReference>
<evidence type="ECO:0000256" key="2">
    <source>
        <dbReference type="SAM" id="Coils"/>
    </source>
</evidence>
<evidence type="ECO:0000313" key="5">
    <source>
        <dbReference type="Proteomes" id="UP000254808"/>
    </source>
</evidence>
<evidence type="ECO:0000259" key="3">
    <source>
        <dbReference type="Pfam" id="PF13505"/>
    </source>
</evidence>
<dbReference type="Gene3D" id="1.20.5.340">
    <property type="match status" value="1"/>
</dbReference>
<proteinExistence type="predicted"/>
<sequence>MNDASAQDFDNERRATLSVHGGLTLTNSAFRAGPLGSVEVDNKNKAAFGASFGYALTPALTLEILGQFQQFENGSNQSFNSIYESTVLDFTFRTNYNLNYILGLNRVWSNFSPYISLGAGIQYYDFERTRNPGTPTALTADDSGVNLVGVIGAGANIRVTNGIDFFLQYDFRAAPDNAISRVLRSNNDRKTITYGSLFGGLRFHFGESEARHMSWRPAPMDLYEEDFNRLMALHTRMDDLERQLAAQGDDMSNLEARTSTLENRADDHETRISDLETQFAEMQETMRDRERERETRTTMTTDERGLTQVLDDGHYVQVFAGLTLAQAQGVRQTLIRELQGVVDNPAQMVLITQRRQFYEVRVGVFNRFPETANVLRTAQSSFSDAFVVTFPRPAHLSSQYQDIRRTN</sequence>
<feature type="coiled-coil region" evidence="2">
    <location>
        <begin position="237"/>
        <end position="292"/>
    </location>
</feature>
<keyword evidence="5" id="KW-1185">Reference proteome</keyword>
<dbReference type="Pfam" id="PF13505">
    <property type="entry name" value="OMP_b-brl"/>
    <property type="match status" value="1"/>
</dbReference>
<organism evidence="4 5">
    <name type="scientific">Cyclonatronum proteinivorum</name>
    <dbReference type="NCBI Taxonomy" id="1457365"/>
    <lineage>
        <taxon>Bacteria</taxon>
        <taxon>Pseudomonadati</taxon>
        <taxon>Balneolota</taxon>
        <taxon>Balneolia</taxon>
        <taxon>Balneolales</taxon>
        <taxon>Cyclonatronaceae</taxon>
        <taxon>Cyclonatronum</taxon>
    </lineage>
</organism>
<name>A0A345UIW6_9BACT</name>
<dbReference type="AlphaFoldDB" id="A0A345UIW6"/>
<dbReference type="KEGG" id="cprv:CYPRO_1154"/>